<dbReference type="Gene3D" id="1.20.120.330">
    <property type="entry name" value="Nucleotidyltransferases domain 2"/>
    <property type="match status" value="1"/>
</dbReference>
<accession>A0A0C2NDQ8</accession>
<dbReference type="NCBIfam" id="TIGR01987">
    <property type="entry name" value="HI0074"/>
    <property type="match status" value="1"/>
</dbReference>
<dbReference type="SUPFAM" id="SSF81593">
    <property type="entry name" value="Nucleotidyltransferase substrate binding subunit/domain"/>
    <property type="match status" value="1"/>
</dbReference>
<keyword evidence="1" id="KW-0808">Transferase</keyword>
<gene>
    <name evidence="1" type="ORF">OJ16_11090</name>
</gene>
<proteinExistence type="predicted"/>
<organism evidence="1 2">
    <name type="scientific">Vibrio renipiscarius</name>
    <dbReference type="NCBI Taxonomy" id="1461322"/>
    <lineage>
        <taxon>Bacteria</taxon>
        <taxon>Pseudomonadati</taxon>
        <taxon>Pseudomonadota</taxon>
        <taxon>Gammaproteobacteria</taxon>
        <taxon>Vibrionales</taxon>
        <taxon>Vibrionaceae</taxon>
        <taxon>Vibrio</taxon>
    </lineage>
</organism>
<dbReference type="OrthoDB" id="9810452at2"/>
<dbReference type="InterPro" id="IPR010235">
    <property type="entry name" value="HepT"/>
</dbReference>
<name>A0A0C2NPZ0_9VIBR</name>
<dbReference type="Proteomes" id="UP000031672">
    <property type="component" value="Unassembled WGS sequence"/>
</dbReference>
<dbReference type="RefSeq" id="WP_040990627.1">
    <property type="nucleotide sequence ID" value="NZ_JTKH01000020.1"/>
</dbReference>
<evidence type="ECO:0000313" key="1">
    <source>
        <dbReference type="EMBL" id="KII77746.1"/>
    </source>
</evidence>
<dbReference type="GO" id="GO:0016740">
    <property type="term" value="F:transferase activity"/>
    <property type="evidence" value="ECO:0007669"/>
    <property type="project" value="UniProtKB-KW"/>
</dbReference>
<evidence type="ECO:0000313" key="2">
    <source>
        <dbReference type="Proteomes" id="UP000031672"/>
    </source>
</evidence>
<dbReference type="AlphaFoldDB" id="A0A0C2NPZ0"/>
<sequence>MNSNPDRWKQRLQHLIKAQQRLERACSQESYNELELAGLVQTFEFSFDLTWKTLKDLLEFEGFDVASPRSVFRTTLEAKHLSSEQCEIMLEALIKRNLLFHTYDEANVLEAQALILESFSPVIGQVTRYLEEKCAQGERREQ</sequence>
<keyword evidence="2" id="KW-1185">Reference proteome</keyword>
<dbReference type="EMBL" id="JTKH01000020">
    <property type="protein sequence ID" value="KII77746.1"/>
    <property type="molecule type" value="Genomic_DNA"/>
</dbReference>
<dbReference type="Pfam" id="PF08780">
    <property type="entry name" value="NTase_sub_bind"/>
    <property type="match status" value="1"/>
</dbReference>
<reference evidence="1 2" key="1">
    <citation type="submission" date="2014-11" db="EMBL/GenBank/DDBJ databases">
        <title>Draft Genome Sequence of Vibrio piscirenalis strains CECT 8603T and CECT 8604, two marine Gammaproteobacterium isolated from cultured gilthead sea bream (Sparus aurata).</title>
        <authorList>
            <person name="Arahal D.R."/>
            <person name="Rodrigo-Torres L."/>
            <person name="Lucena T."/>
            <person name="Pujalte M.J."/>
        </authorList>
    </citation>
    <scope>NUCLEOTIDE SEQUENCE [LARGE SCALE GENOMIC DNA]</scope>
    <source>
        <strain evidence="1 2">DCR 1-4-2</strain>
    </source>
</reference>
<protein>
    <submittedName>
        <fullName evidence="1">Nucleotidyltransferase</fullName>
    </submittedName>
</protein>
<accession>A0A0C2NPZ0</accession>
<comment type="caution">
    <text evidence="1">The sequence shown here is derived from an EMBL/GenBank/DDBJ whole genome shotgun (WGS) entry which is preliminary data.</text>
</comment>